<accession>A0A562T2U3</accession>
<evidence type="ECO:0000259" key="1">
    <source>
        <dbReference type="Pfam" id="PF00248"/>
    </source>
</evidence>
<dbReference type="InterPro" id="IPR020471">
    <property type="entry name" value="AKR"/>
</dbReference>
<dbReference type="PANTHER" id="PTHR43312">
    <property type="entry name" value="D-THREO-ALDOSE 1-DEHYDROGENASE"/>
    <property type="match status" value="1"/>
</dbReference>
<keyword evidence="3" id="KW-1185">Reference proteome</keyword>
<proteinExistence type="predicted"/>
<feature type="domain" description="NADP-dependent oxidoreductase" evidence="1">
    <location>
        <begin position="15"/>
        <end position="288"/>
    </location>
</feature>
<dbReference type="SUPFAM" id="SSF51430">
    <property type="entry name" value="NAD(P)-linked oxidoreductase"/>
    <property type="match status" value="1"/>
</dbReference>
<sequence length="298" mass="32925">MNYHTLGSSTLNISEIAFGSMSLQGTDAANAALIGQALEAGINYFDTADLYDRGQNESTLGRALQGRRKEVVIATKVGNQWRPDGNGWDWNPRKEYILSAVEASLQRLQTDYIDLYQLHGGTLSDPIDETIEAFEQLQQQGKIRYYGISSIRPNVIREYVKRSRIVSVMMQYSLLDRRPEESCLPLLQQHNIGVLARGSVAKGLLVNKPAAAYLNYTSQEVSQAANLVKAVSNAQRGPAQTALRFVLQQPAITAAVVGIRTPEQLQDALAAVSAPELSAEEMERLRGAVEVNYYEAHR</sequence>
<dbReference type="RefSeq" id="WP_145712582.1">
    <property type="nucleotide sequence ID" value="NZ_BAAAFY010000001.1"/>
</dbReference>
<dbReference type="PRINTS" id="PR00069">
    <property type="entry name" value="ALDKETRDTASE"/>
</dbReference>
<dbReference type="InterPro" id="IPR023210">
    <property type="entry name" value="NADP_OxRdtase_dom"/>
</dbReference>
<evidence type="ECO:0000313" key="2">
    <source>
        <dbReference type="EMBL" id="TWI87945.1"/>
    </source>
</evidence>
<dbReference type="Pfam" id="PF00248">
    <property type="entry name" value="Aldo_ket_red"/>
    <property type="match status" value="1"/>
</dbReference>
<name>A0A562T2U3_CHIJA</name>
<dbReference type="InterPro" id="IPR036812">
    <property type="entry name" value="NAD(P)_OxRdtase_dom_sf"/>
</dbReference>
<dbReference type="OrthoDB" id="9773828at2"/>
<protein>
    <submittedName>
        <fullName evidence="2">Aryl-alcohol dehydrogenase-like predicted oxidoreductase</fullName>
    </submittedName>
</protein>
<dbReference type="EMBL" id="VLLG01000003">
    <property type="protein sequence ID" value="TWI87945.1"/>
    <property type="molecule type" value="Genomic_DNA"/>
</dbReference>
<dbReference type="AlphaFoldDB" id="A0A562T2U3"/>
<dbReference type="InterPro" id="IPR053135">
    <property type="entry name" value="AKR2_Oxidoreductase"/>
</dbReference>
<gene>
    <name evidence="2" type="ORF">LX66_2019</name>
</gene>
<dbReference type="PANTHER" id="PTHR43312:SF1">
    <property type="entry name" value="NADP-DEPENDENT OXIDOREDUCTASE DOMAIN-CONTAINING PROTEIN"/>
    <property type="match status" value="1"/>
</dbReference>
<evidence type="ECO:0000313" key="3">
    <source>
        <dbReference type="Proteomes" id="UP000316778"/>
    </source>
</evidence>
<organism evidence="2 3">
    <name type="scientific">Chitinophaga japonensis</name>
    <name type="common">Flexibacter japonensis</name>
    <dbReference type="NCBI Taxonomy" id="104662"/>
    <lineage>
        <taxon>Bacteria</taxon>
        <taxon>Pseudomonadati</taxon>
        <taxon>Bacteroidota</taxon>
        <taxon>Chitinophagia</taxon>
        <taxon>Chitinophagales</taxon>
        <taxon>Chitinophagaceae</taxon>
        <taxon>Chitinophaga</taxon>
    </lineage>
</organism>
<dbReference type="Proteomes" id="UP000316778">
    <property type="component" value="Unassembled WGS sequence"/>
</dbReference>
<dbReference type="Gene3D" id="3.20.20.100">
    <property type="entry name" value="NADP-dependent oxidoreductase domain"/>
    <property type="match status" value="1"/>
</dbReference>
<comment type="caution">
    <text evidence="2">The sequence shown here is derived from an EMBL/GenBank/DDBJ whole genome shotgun (WGS) entry which is preliminary data.</text>
</comment>
<dbReference type="CDD" id="cd19086">
    <property type="entry name" value="AKR_AKR11C1"/>
    <property type="match status" value="1"/>
</dbReference>
<reference evidence="2 3" key="1">
    <citation type="journal article" date="2013" name="Stand. Genomic Sci.">
        <title>Genomic Encyclopedia of Type Strains, Phase I: The one thousand microbial genomes (KMG-I) project.</title>
        <authorList>
            <person name="Kyrpides N.C."/>
            <person name="Woyke T."/>
            <person name="Eisen J.A."/>
            <person name="Garrity G."/>
            <person name="Lilburn T.G."/>
            <person name="Beck B.J."/>
            <person name="Whitman W.B."/>
            <person name="Hugenholtz P."/>
            <person name="Klenk H.P."/>
        </authorList>
    </citation>
    <scope>NUCLEOTIDE SEQUENCE [LARGE SCALE GENOMIC DNA]</scope>
    <source>
        <strain evidence="2 3">DSM 13484</strain>
    </source>
</reference>
<dbReference type="GO" id="GO:0016491">
    <property type="term" value="F:oxidoreductase activity"/>
    <property type="evidence" value="ECO:0007669"/>
    <property type="project" value="InterPro"/>
</dbReference>